<protein>
    <recommendedName>
        <fullName evidence="2">DUF7928 domain-containing protein</fullName>
    </recommendedName>
</protein>
<evidence type="ECO:0000256" key="1">
    <source>
        <dbReference type="SAM" id="Phobius"/>
    </source>
</evidence>
<dbReference type="PANTHER" id="PTHR35408:SF2">
    <property type="entry name" value="GLYCOSYLTRANSFERASE 2-LIKE DOMAIN-CONTAINING PROTEIN"/>
    <property type="match status" value="1"/>
</dbReference>
<dbReference type="Pfam" id="PF25550">
    <property type="entry name" value="DUF7928"/>
    <property type="match status" value="1"/>
</dbReference>
<proteinExistence type="predicted"/>
<keyword evidence="4" id="KW-1185">Reference proteome</keyword>
<keyword evidence="1" id="KW-0812">Transmembrane</keyword>
<keyword evidence="1" id="KW-0472">Membrane</keyword>
<keyword evidence="1" id="KW-1133">Transmembrane helix</keyword>
<organism evidence="3 4">
    <name type="scientific">Arthrobotrys conoides</name>
    <dbReference type="NCBI Taxonomy" id="74498"/>
    <lineage>
        <taxon>Eukaryota</taxon>
        <taxon>Fungi</taxon>
        <taxon>Dikarya</taxon>
        <taxon>Ascomycota</taxon>
        <taxon>Pezizomycotina</taxon>
        <taxon>Orbiliomycetes</taxon>
        <taxon>Orbiliales</taxon>
        <taxon>Orbiliaceae</taxon>
        <taxon>Arthrobotrys</taxon>
    </lineage>
</organism>
<dbReference type="EMBL" id="JAVHJM010000001">
    <property type="protein sequence ID" value="KAK6520673.1"/>
    <property type="molecule type" value="Genomic_DNA"/>
</dbReference>
<name>A0AAN8NGG9_9PEZI</name>
<reference evidence="3 4" key="1">
    <citation type="submission" date="2019-10" db="EMBL/GenBank/DDBJ databases">
        <authorList>
            <person name="Palmer J.M."/>
        </authorList>
    </citation>
    <scope>NUCLEOTIDE SEQUENCE [LARGE SCALE GENOMIC DNA]</scope>
    <source>
        <strain evidence="3 4">TWF506</strain>
    </source>
</reference>
<gene>
    <name evidence="3" type="ORF">TWF506_000922</name>
</gene>
<accession>A0AAN8NGG9</accession>
<feature type="domain" description="DUF7928" evidence="2">
    <location>
        <begin position="56"/>
        <end position="207"/>
    </location>
</feature>
<evidence type="ECO:0000313" key="3">
    <source>
        <dbReference type="EMBL" id="KAK6520673.1"/>
    </source>
</evidence>
<feature type="transmembrane region" description="Helical" evidence="1">
    <location>
        <begin position="282"/>
        <end position="305"/>
    </location>
</feature>
<evidence type="ECO:0000313" key="4">
    <source>
        <dbReference type="Proteomes" id="UP001307849"/>
    </source>
</evidence>
<evidence type="ECO:0000259" key="2">
    <source>
        <dbReference type="Pfam" id="PF25550"/>
    </source>
</evidence>
<comment type="caution">
    <text evidence="3">The sequence shown here is derived from an EMBL/GenBank/DDBJ whole genome shotgun (WGS) entry which is preliminary data.</text>
</comment>
<dbReference type="PANTHER" id="PTHR35408">
    <property type="entry name" value="CHROMOSOME 15, WHOLE GENOME SHOTGUN SEQUENCE"/>
    <property type="match status" value="1"/>
</dbReference>
<sequence length="343" mass="38091">MATAPNLKAMEIFPAAPVPANVSSSNGSVHNHLCPNSIEGSETHRSLELQRSTENSQLIASHIYQRFNSSQWTNTGPKSVSSVCVRIRPYEYAIEPVPADTRVLEAVQKLDVKVAFLMRPKVTEFVFRTISEEDAELVFPKEGVQVQILESLDKIIDSAGKTVRKFQHVCFLRQERAVLLWHDNTRTIFKHAEQINIKMMSLLWGQDLTGRLHPSSAALEARSSRTSIYSLRSTSTSKLPWQVESSNVSVPEESKETTFENHDIEGTVSEPLDRPTIYTSSIYTGVAIFIMTALLFGGALCTLVVETAIDGQYIRLALAVTLPFSGSWALNTNVKLITGLRIA</sequence>
<dbReference type="Proteomes" id="UP001307849">
    <property type="component" value="Unassembled WGS sequence"/>
</dbReference>
<dbReference type="AlphaFoldDB" id="A0AAN8NGG9"/>
<dbReference type="InterPro" id="IPR057688">
    <property type="entry name" value="DUF7928"/>
</dbReference>